<evidence type="ECO:0000259" key="8">
    <source>
        <dbReference type="PROSITE" id="PS50089"/>
    </source>
</evidence>
<dbReference type="GO" id="GO:0008270">
    <property type="term" value="F:zinc ion binding"/>
    <property type="evidence" value="ECO:0007669"/>
    <property type="project" value="UniProtKB-KW"/>
</dbReference>
<evidence type="ECO:0000256" key="1">
    <source>
        <dbReference type="ARBA" id="ARBA00000900"/>
    </source>
</evidence>
<comment type="caution">
    <text evidence="9">The sequence shown here is derived from an EMBL/GenBank/DDBJ whole genome shotgun (WGS) entry which is preliminary data.</text>
</comment>
<feature type="region of interest" description="Disordered" evidence="7">
    <location>
        <begin position="273"/>
        <end position="330"/>
    </location>
</feature>
<feature type="compositionally biased region" description="Pro residues" evidence="7">
    <location>
        <begin position="99"/>
        <end position="120"/>
    </location>
</feature>
<reference evidence="9" key="2">
    <citation type="submission" date="2023-05" db="EMBL/GenBank/DDBJ databases">
        <authorList>
            <consortium name="Lawrence Berkeley National Laboratory"/>
            <person name="Steindorff A."/>
            <person name="Hensen N."/>
            <person name="Bonometti L."/>
            <person name="Westerberg I."/>
            <person name="Brannstrom I.O."/>
            <person name="Guillou S."/>
            <person name="Cros-Aarteil S."/>
            <person name="Calhoun S."/>
            <person name="Haridas S."/>
            <person name="Kuo A."/>
            <person name="Mondo S."/>
            <person name="Pangilinan J."/>
            <person name="Riley R."/>
            <person name="Labutti K."/>
            <person name="Andreopoulos B."/>
            <person name="Lipzen A."/>
            <person name="Chen C."/>
            <person name="Yanf M."/>
            <person name="Daum C."/>
            <person name="Ng V."/>
            <person name="Clum A."/>
            <person name="Ohm R."/>
            <person name="Martin F."/>
            <person name="Silar P."/>
            <person name="Natvig D."/>
            <person name="Lalanne C."/>
            <person name="Gautier V."/>
            <person name="Ament-Velasquez S.L."/>
            <person name="Kruys A."/>
            <person name="Hutchinson M.I."/>
            <person name="Powell A.J."/>
            <person name="Barry K."/>
            <person name="Miller A.N."/>
            <person name="Grigoriev I.V."/>
            <person name="Debuchy R."/>
            <person name="Gladieux P."/>
            <person name="Thoren M.H."/>
            <person name="Johannesson H."/>
        </authorList>
    </citation>
    <scope>NUCLEOTIDE SEQUENCE</scope>
    <source>
        <strain evidence="9">CBS 990.96</strain>
    </source>
</reference>
<dbReference type="InterPro" id="IPR013083">
    <property type="entry name" value="Znf_RING/FYVE/PHD"/>
</dbReference>
<evidence type="ECO:0000313" key="10">
    <source>
        <dbReference type="Proteomes" id="UP001301958"/>
    </source>
</evidence>
<dbReference type="GO" id="GO:0061630">
    <property type="term" value="F:ubiquitin protein ligase activity"/>
    <property type="evidence" value="ECO:0007669"/>
    <property type="project" value="UniProtKB-EC"/>
</dbReference>
<feature type="region of interest" description="Disordered" evidence="7">
    <location>
        <begin position="83"/>
        <end position="138"/>
    </location>
</feature>
<dbReference type="Gene3D" id="3.30.40.10">
    <property type="entry name" value="Zinc/RING finger domain, C3HC4 (zinc finger)"/>
    <property type="match status" value="1"/>
</dbReference>
<dbReference type="PANTHER" id="PTHR46077">
    <property type="entry name" value="E3 UBIQUITIN-PROTEIN LIGASE TOPORS"/>
    <property type="match status" value="1"/>
</dbReference>
<dbReference type="EC" id="2.3.2.27" evidence="2"/>
<evidence type="ECO:0000256" key="7">
    <source>
        <dbReference type="SAM" id="MobiDB-lite"/>
    </source>
</evidence>
<keyword evidence="5" id="KW-0804">Transcription</keyword>
<dbReference type="PROSITE" id="PS50089">
    <property type="entry name" value="ZF_RING_2"/>
    <property type="match status" value="1"/>
</dbReference>
<keyword evidence="10" id="KW-1185">Reference proteome</keyword>
<dbReference type="SUPFAM" id="SSF57850">
    <property type="entry name" value="RING/U-box"/>
    <property type="match status" value="1"/>
</dbReference>
<feature type="domain" description="RING-type" evidence="8">
    <location>
        <begin position="33"/>
        <end position="73"/>
    </location>
</feature>
<evidence type="ECO:0000313" key="9">
    <source>
        <dbReference type="EMBL" id="KAK4226640.1"/>
    </source>
</evidence>
<keyword evidence="4" id="KW-0805">Transcription regulation</keyword>
<dbReference type="GO" id="GO:0006513">
    <property type="term" value="P:protein monoubiquitination"/>
    <property type="evidence" value="ECO:0007669"/>
    <property type="project" value="TreeGrafter"/>
</dbReference>
<sequence>MDTDPDDNDIQSQVLQTTLASIESNNNEETNCCVICLDTITEPCTSLPCSHTNFDFICLLNWLQQRPSCPLCKASIIQVQYTDPNKSGPQKPSIYSVPEPQPSPTSTHPPPPQPSPYPHFPPHRRRHRSLPRPPPSPDSALSFRRHIYLNNLYSLHVGSNPTTQYLPSAPSPSILSSTPHILSRARLWIRRELQVFTHLSSNREFLLEYIIAILKTVDIQGSTGQAEAMLSDFLLDRDHARLFLHELKSWLRSPARTVELWDREVKYPDVNKKRWDDGEDEEEERRRKRVEEGKSWVDEEGGDHWRAVTEGREENKRLGTKRRERDVLER</sequence>
<keyword evidence="6" id="KW-0479">Metal-binding</keyword>
<comment type="catalytic activity">
    <reaction evidence="1">
        <text>S-ubiquitinyl-[E2 ubiquitin-conjugating enzyme]-L-cysteine + [acceptor protein]-L-lysine = [E2 ubiquitin-conjugating enzyme]-L-cysteine + N(6)-ubiquitinyl-[acceptor protein]-L-lysine.</text>
        <dbReference type="EC" id="2.3.2.27"/>
    </reaction>
</comment>
<proteinExistence type="predicted"/>
<gene>
    <name evidence="9" type="ORF">QBC38DRAFT_479930</name>
</gene>
<reference evidence="9" key="1">
    <citation type="journal article" date="2023" name="Mol. Phylogenet. Evol.">
        <title>Genome-scale phylogeny and comparative genomics of the fungal order Sordariales.</title>
        <authorList>
            <person name="Hensen N."/>
            <person name="Bonometti L."/>
            <person name="Westerberg I."/>
            <person name="Brannstrom I.O."/>
            <person name="Guillou S."/>
            <person name="Cros-Aarteil S."/>
            <person name="Calhoun S."/>
            <person name="Haridas S."/>
            <person name="Kuo A."/>
            <person name="Mondo S."/>
            <person name="Pangilinan J."/>
            <person name="Riley R."/>
            <person name="LaButti K."/>
            <person name="Andreopoulos B."/>
            <person name="Lipzen A."/>
            <person name="Chen C."/>
            <person name="Yan M."/>
            <person name="Daum C."/>
            <person name="Ng V."/>
            <person name="Clum A."/>
            <person name="Steindorff A."/>
            <person name="Ohm R.A."/>
            <person name="Martin F."/>
            <person name="Silar P."/>
            <person name="Natvig D.O."/>
            <person name="Lalanne C."/>
            <person name="Gautier V."/>
            <person name="Ament-Velasquez S.L."/>
            <person name="Kruys A."/>
            <person name="Hutchinson M.I."/>
            <person name="Powell A.J."/>
            <person name="Barry K."/>
            <person name="Miller A.N."/>
            <person name="Grigoriev I.V."/>
            <person name="Debuchy R."/>
            <person name="Gladieux P."/>
            <person name="Hiltunen Thoren M."/>
            <person name="Johannesson H."/>
        </authorList>
    </citation>
    <scope>NUCLEOTIDE SEQUENCE</scope>
    <source>
        <strain evidence="9">CBS 990.96</strain>
    </source>
</reference>
<dbReference type="SMART" id="SM00184">
    <property type="entry name" value="RING"/>
    <property type="match status" value="1"/>
</dbReference>
<keyword evidence="6" id="KW-0863">Zinc-finger</keyword>
<evidence type="ECO:0000256" key="3">
    <source>
        <dbReference type="ARBA" id="ARBA00022679"/>
    </source>
</evidence>
<dbReference type="AlphaFoldDB" id="A0AAN7H1E7"/>
<dbReference type="Proteomes" id="UP001301958">
    <property type="component" value="Unassembled WGS sequence"/>
</dbReference>
<dbReference type="PANTHER" id="PTHR46077:SF1">
    <property type="entry name" value="TOP1 BINDING ARGININE_SERINE RICH PROTEIN, E3 UBIQUITIN LIGASE"/>
    <property type="match status" value="1"/>
</dbReference>
<keyword evidence="3" id="KW-0808">Transferase</keyword>
<feature type="compositionally biased region" description="Basic and acidic residues" evidence="7">
    <location>
        <begin position="289"/>
        <end position="330"/>
    </location>
</feature>
<evidence type="ECO:0000256" key="2">
    <source>
        <dbReference type="ARBA" id="ARBA00012483"/>
    </source>
</evidence>
<dbReference type="InterPro" id="IPR001841">
    <property type="entry name" value="Znf_RING"/>
</dbReference>
<name>A0AAN7H1E7_9PEZI</name>
<accession>A0AAN7H1E7</accession>
<feature type="compositionally biased region" description="Basic residues" evidence="7">
    <location>
        <begin position="121"/>
        <end position="130"/>
    </location>
</feature>
<dbReference type="Pfam" id="PF13639">
    <property type="entry name" value="zf-RING_2"/>
    <property type="match status" value="1"/>
</dbReference>
<protein>
    <recommendedName>
        <fullName evidence="2">RING-type E3 ubiquitin transferase</fullName>
        <ecNumber evidence="2">2.3.2.27</ecNumber>
    </recommendedName>
</protein>
<evidence type="ECO:0000256" key="5">
    <source>
        <dbReference type="ARBA" id="ARBA00023163"/>
    </source>
</evidence>
<evidence type="ECO:0000256" key="4">
    <source>
        <dbReference type="ARBA" id="ARBA00023015"/>
    </source>
</evidence>
<dbReference type="EMBL" id="MU865344">
    <property type="protein sequence ID" value="KAK4226640.1"/>
    <property type="molecule type" value="Genomic_DNA"/>
</dbReference>
<dbReference type="GO" id="GO:0000209">
    <property type="term" value="P:protein polyubiquitination"/>
    <property type="evidence" value="ECO:0007669"/>
    <property type="project" value="TreeGrafter"/>
</dbReference>
<organism evidence="9 10">
    <name type="scientific">Podospora fimiseda</name>
    <dbReference type="NCBI Taxonomy" id="252190"/>
    <lineage>
        <taxon>Eukaryota</taxon>
        <taxon>Fungi</taxon>
        <taxon>Dikarya</taxon>
        <taxon>Ascomycota</taxon>
        <taxon>Pezizomycotina</taxon>
        <taxon>Sordariomycetes</taxon>
        <taxon>Sordariomycetidae</taxon>
        <taxon>Sordariales</taxon>
        <taxon>Podosporaceae</taxon>
        <taxon>Podospora</taxon>
    </lineage>
</organism>
<evidence type="ECO:0000256" key="6">
    <source>
        <dbReference type="PROSITE-ProRule" id="PRU00175"/>
    </source>
</evidence>
<keyword evidence="6" id="KW-0862">Zinc</keyword>